<dbReference type="GO" id="GO:0008146">
    <property type="term" value="F:sulfotransferase activity"/>
    <property type="evidence" value="ECO:0007669"/>
    <property type="project" value="InterPro"/>
</dbReference>
<dbReference type="Gene3D" id="3.40.50.300">
    <property type="entry name" value="P-loop containing nucleotide triphosphate hydrolases"/>
    <property type="match status" value="1"/>
</dbReference>
<dbReference type="GO" id="GO:0005737">
    <property type="term" value="C:cytoplasm"/>
    <property type="evidence" value="ECO:0007669"/>
    <property type="project" value="UniProtKB-SubCell"/>
</dbReference>
<evidence type="ECO:0000256" key="1">
    <source>
        <dbReference type="ARBA" id="ARBA00005771"/>
    </source>
</evidence>
<dbReference type="GeneTree" id="ENSGT00940000163342"/>
<dbReference type="AlphaFoldDB" id="A0A3P8X2U6"/>
<dbReference type="PANTHER" id="PTHR11783">
    <property type="entry name" value="SULFOTRANSFERASE SULT"/>
    <property type="match status" value="1"/>
</dbReference>
<keyword evidence="6" id="KW-1185">Reference proteome</keyword>
<comment type="similarity">
    <text evidence="1 3">Belongs to the sulfotransferase 1 family.</text>
</comment>
<proteinExistence type="inferred from homology"/>
<evidence type="ECO:0000313" key="6">
    <source>
        <dbReference type="Proteomes" id="UP000265120"/>
    </source>
</evidence>
<reference evidence="5" key="2">
    <citation type="submission" date="2025-08" db="UniProtKB">
        <authorList>
            <consortium name="Ensembl"/>
        </authorList>
    </citation>
    <scope>IDENTIFICATION</scope>
</reference>
<dbReference type="EC" id="2.8.2.-" evidence="3"/>
<dbReference type="Ensembl" id="ENSCSET00000033778.1">
    <property type="protein sequence ID" value="ENSCSEP00000033344.1"/>
    <property type="gene ID" value="ENSCSEG00000021396.1"/>
</dbReference>
<dbReference type="InterPro" id="IPR027417">
    <property type="entry name" value="P-loop_NTPase"/>
</dbReference>
<reference evidence="5" key="3">
    <citation type="submission" date="2025-09" db="UniProtKB">
        <authorList>
            <consortium name="Ensembl"/>
        </authorList>
    </citation>
    <scope>IDENTIFICATION</scope>
</reference>
<evidence type="ECO:0000259" key="4">
    <source>
        <dbReference type="Pfam" id="PF00685"/>
    </source>
</evidence>
<dbReference type="SUPFAM" id="SSF52540">
    <property type="entry name" value="P-loop containing nucleoside triphosphate hydrolases"/>
    <property type="match status" value="1"/>
</dbReference>
<feature type="domain" description="Sulfotransferase" evidence="4">
    <location>
        <begin position="40"/>
        <end position="278"/>
    </location>
</feature>
<dbReference type="GO" id="GO:0006584">
    <property type="term" value="P:catecholamine metabolic process"/>
    <property type="evidence" value="ECO:0007669"/>
    <property type="project" value="UniProtKB-KW"/>
</dbReference>
<evidence type="ECO:0000313" key="5">
    <source>
        <dbReference type="Ensembl" id="ENSCSEP00000033344.1"/>
    </source>
</evidence>
<protein>
    <recommendedName>
        <fullName evidence="3">Sulfotransferase</fullName>
        <ecNumber evidence="3">2.8.2.-</ecNumber>
    </recommendedName>
</protein>
<dbReference type="Pfam" id="PF00685">
    <property type="entry name" value="Sulfotransfer_1"/>
    <property type="match status" value="1"/>
</dbReference>
<sequence>MQLTDMESDLRPTLFDFHGVSMTKYFTENWENVQNFQARPDDILIATYPKAGTTWISYILDLLYFEQKSERETIVPIYERVPFLEITQIFSSETTNLADKLTTSPRLIKTHFPVQFVPKSFWEQKSRMICVMRNAKDLAVSYFHFNRMNHVQPEAGDWMVFGSWYDHVNGWWEKKSTYSNLLVLFYEDLVEDPGRELDKLCHFLGLSPSSEKKERILSSAHFDNMKQNKMANYSTLPVMDQKVSPFMRKGKVGDWKNHFTVAQSEVFDEDYERKMKNSSVKFRDEI</sequence>
<dbReference type="Proteomes" id="UP000265120">
    <property type="component" value="Chromosome 10"/>
</dbReference>
<organism evidence="5 6">
    <name type="scientific">Cynoglossus semilaevis</name>
    <name type="common">Tongue sole</name>
    <dbReference type="NCBI Taxonomy" id="244447"/>
    <lineage>
        <taxon>Eukaryota</taxon>
        <taxon>Metazoa</taxon>
        <taxon>Chordata</taxon>
        <taxon>Craniata</taxon>
        <taxon>Vertebrata</taxon>
        <taxon>Euteleostomi</taxon>
        <taxon>Actinopterygii</taxon>
        <taxon>Neopterygii</taxon>
        <taxon>Teleostei</taxon>
        <taxon>Neoteleostei</taxon>
        <taxon>Acanthomorphata</taxon>
        <taxon>Carangaria</taxon>
        <taxon>Pleuronectiformes</taxon>
        <taxon>Pleuronectoidei</taxon>
        <taxon>Cynoglossidae</taxon>
        <taxon>Cynoglossinae</taxon>
        <taxon>Cynoglossus</taxon>
    </lineage>
</organism>
<dbReference type="InterPro" id="IPR000863">
    <property type="entry name" value="Sulfotransferase_dom"/>
</dbReference>
<evidence type="ECO:0000256" key="3">
    <source>
        <dbReference type="RuleBase" id="RU361155"/>
    </source>
</evidence>
<evidence type="ECO:0000256" key="2">
    <source>
        <dbReference type="ARBA" id="ARBA00022679"/>
    </source>
</evidence>
<keyword evidence="2 3" id="KW-0808">Transferase</keyword>
<dbReference type="GO" id="GO:0006805">
    <property type="term" value="P:xenobiotic metabolic process"/>
    <property type="evidence" value="ECO:0007669"/>
    <property type="project" value="UniProtKB-ARBA"/>
</dbReference>
<name>A0A3P8X2U6_CYNSE</name>
<reference evidence="5 6" key="1">
    <citation type="journal article" date="2014" name="Nat. Genet.">
        <title>Whole-genome sequence of a flatfish provides insights into ZW sex chromosome evolution and adaptation to a benthic lifestyle.</title>
        <authorList>
            <person name="Chen S."/>
            <person name="Zhang G."/>
            <person name="Shao C."/>
            <person name="Huang Q."/>
            <person name="Liu G."/>
            <person name="Zhang P."/>
            <person name="Song W."/>
            <person name="An N."/>
            <person name="Chalopin D."/>
            <person name="Volff J.N."/>
            <person name="Hong Y."/>
            <person name="Li Q."/>
            <person name="Sha Z."/>
            <person name="Zhou H."/>
            <person name="Xie M."/>
            <person name="Yu Q."/>
            <person name="Liu Y."/>
            <person name="Xiang H."/>
            <person name="Wang N."/>
            <person name="Wu K."/>
            <person name="Yang C."/>
            <person name="Zhou Q."/>
            <person name="Liao X."/>
            <person name="Yang L."/>
            <person name="Hu Q."/>
            <person name="Zhang J."/>
            <person name="Meng L."/>
            <person name="Jin L."/>
            <person name="Tian Y."/>
            <person name="Lian J."/>
            <person name="Yang J."/>
            <person name="Miao G."/>
            <person name="Liu S."/>
            <person name="Liang Z."/>
            <person name="Yan F."/>
            <person name="Li Y."/>
            <person name="Sun B."/>
            <person name="Zhang H."/>
            <person name="Zhang J."/>
            <person name="Zhu Y."/>
            <person name="Du M."/>
            <person name="Zhao Y."/>
            <person name="Schartl M."/>
            <person name="Tang Q."/>
            <person name="Wang J."/>
        </authorList>
    </citation>
    <scope>NUCLEOTIDE SEQUENCE</scope>
</reference>
<accession>A0A3P8X2U6</accession>